<dbReference type="OrthoDB" id="44061at2759"/>
<comment type="cofactor">
    <cofactor evidence="1">
        <name>Zn(2+)</name>
        <dbReference type="ChEBI" id="CHEBI:29105"/>
    </cofactor>
</comment>
<dbReference type="Gene3D" id="2.170.150.20">
    <property type="entry name" value="Peptide methionine sulfoxide reductase"/>
    <property type="match status" value="1"/>
</dbReference>
<gene>
    <name evidence="7" type="ORF">LtaPh_2827200</name>
</gene>
<comment type="caution">
    <text evidence="7">The sequence shown here is derived from an EMBL/GenBank/DDBJ whole genome shotgun (WGS) entry which is preliminary data.</text>
</comment>
<sequence length="231" mass="25236">MVGPPPTPSHSSWHVSSLFCSRCAFTTAPVTLARYPPPTIALVCPTRNKGACLGATTSSSCLRAPRGVDAVAVGFPHPRRKFRLGMTASRTNCAGPLEKDGSKDVSDAEWRRVLTAHEYHILREKGTDPVGGKYDEVFDEGEYVCAGCQTPLYLSSMKFACGCGWPGFYDCIPKKVREQPDKDGRRVEIVCNACNSHLGHIFRGEGFPNPPPNERHCVNSTSIILRPTQKS</sequence>
<keyword evidence="8" id="KW-1185">Reference proteome</keyword>
<dbReference type="InterPro" id="IPR028427">
    <property type="entry name" value="Met_Sox_Rdtase_MsrB"/>
</dbReference>
<accession>A0A640KMC6</accession>
<evidence type="ECO:0000313" key="8">
    <source>
        <dbReference type="Proteomes" id="UP000419144"/>
    </source>
</evidence>
<evidence type="ECO:0000259" key="6">
    <source>
        <dbReference type="PROSITE" id="PS51790"/>
    </source>
</evidence>
<dbReference type="Proteomes" id="UP000419144">
    <property type="component" value="Unassembled WGS sequence"/>
</dbReference>
<dbReference type="PROSITE" id="PS51790">
    <property type="entry name" value="MSRB"/>
    <property type="match status" value="1"/>
</dbReference>
<evidence type="ECO:0000256" key="5">
    <source>
        <dbReference type="ARBA" id="ARBA00023002"/>
    </source>
</evidence>
<evidence type="ECO:0000256" key="4">
    <source>
        <dbReference type="ARBA" id="ARBA00022833"/>
    </source>
</evidence>
<dbReference type="Pfam" id="PF01641">
    <property type="entry name" value="SelR"/>
    <property type="match status" value="1"/>
</dbReference>
<dbReference type="SUPFAM" id="SSF51316">
    <property type="entry name" value="Mss4-like"/>
    <property type="match status" value="1"/>
</dbReference>
<evidence type="ECO:0000256" key="1">
    <source>
        <dbReference type="ARBA" id="ARBA00001947"/>
    </source>
</evidence>
<dbReference type="GO" id="GO:0006979">
    <property type="term" value="P:response to oxidative stress"/>
    <property type="evidence" value="ECO:0007669"/>
    <property type="project" value="InterPro"/>
</dbReference>
<dbReference type="GO" id="GO:0033743">
    <property type="term" value="F:peptide-methionine (R)-S-oxide reductase activity"/>
    <property type="evidence" value="ECO:0007669"/>
    <property type="project" value="InterPro"/>
</dbReference>
<dbReference type="GO" id="GO:0046872">
    <property type="term" value="F:metal ion binding"/>
    <property type="evidence" value="ECO:0007669"/>
    <property type="project" value="UniProtKB-KW"/>
</dbReference>
<dbReference type="PANTHER" id="PTHR46081:SF8">
    <property type="entry name" value="PEPTIDE METHIONINE SULFOXIDE REDUCTASE 2"/>
    <property type="match status" value="1"/>
</dbReference>
<evidence type="ECO:0000313" key="7">
    <source>
        <dbReference type="EMBL" id="GET90195.1"/>
    </source>
</evidence>
<protein>
    <recommendedName>
        <fullName evidence="6">MsrB domain-containing protein</fullName>
    </recommendedName>
</protein>
<keyword evidence="3" id="KW-0479">Metal-binding</keyword>
<name>A0A640KMC6_LEITA</name>
<dbReference type="VEuPathDB" id="TriTrypDB:LtaPh_2827200"/>
<dbReference type="PANTHER" id="PTHR46081">
    <property type="entry name" value="PEPTIDE METHIONINE SULFOXIDE REDUCTASE 2"/>
    <property type="match status" value="1"/>
</dbReference>
<feature type="domain" description="MsrB" evidence="6">
    <location>
        <begin position="107"/>
        <end position="228"/>
    </location>
</feature>
<proteinExistence type="inferred from homology"/>
<dbReference type="InterPro" id="IPR002579">
    <property type="entry name" value="Met_Sox_Rdtase_MsrB_dom"/>
</dbReference>
<dbReference type="EMBL" id="BLBS01000039">
    <property type="protein sequence ID" value="GET90195.1"/>
    <property type="molecule type" value="Genomic_DNA"/>
</dbReference>
<keyword evidence="4" id="KW-0862">Zinc</keyword>
<evidence type="ECO:0000256" key="3">
    <source>
        <dbReference type="ARBA" id="ARBA00022723"/>
    </source>
</evidence>
<keyword evidence="5" id="KW-0560">Oxidoreductase</keyword>
<comment type="similarity">
    <text evidence="2">Belongs to the MsrB Met sulfoxide reductase family.</text>
</comment>
<evidence type="ECO:0000256" key="2">
    <source>
        <dbReference type="ARBA" id="ARBA00007174"/>
    </source>
</evidence>
<dbReference type="GO" id="GO:0030091">
    <property type="term" value="P:protein repair"/>
    <property type="evidence" value="ECO:0007669"/>
    <property type="project" value="InterPro"/>
</dbReference>
<reference evidence="7" key="1">
    <citation type="submission" date="2019-11" db="EMBL/GenBank/DDBJ databases">
        <title>Leishmania tarentolae CDS.</title>
        <authorList>
            <person name="Goto Y."/>
            <person name="Yamagishi J."/>
        </authorList>
    </citation>
    <scope>NUCLEOTIDE SEQUENCE [LARGE SCALE GENOMIC DNA]</scope>
    <source>
        <strain evidence="7">Parrot Tar II</strain>
    </source>
</reference>
<dbReference type="AlphaFoldDB" id="A0A640KMC6"/>
<organism evidence="7 8">
    <name type="scientific">Leishmania tarentolae</name>
    <name type="common">Sauroleishmania tarentolae</name>
    <dbReference type="NCBI Taxonomy" id="5689"/>
    <lineage>
        <taxon>Eukaryota</taxon>
        <taxon>Discoba</taxon>
        <taxon>Euglenozoa</taxon>
        <taxon>Kinetoplastea</taxon>
        <taxon>Metakinetoplastina</taxon>
        <taxon>Trypanosomatida</taxon>
        <taxon>Trypanosomatidae</taxon>
        <taxon>Leishmaniinae</taxon>
        <taxon>Leishmania</taxon>
        <taxon>lizard Leishmania</taxon>
    </lineage>
</organism>
<dbReference type="InterPro" id="IPR011057">
    <property type="entry name" value="Mss4-like_sf"/>
</dbReference>